<sequence length="349" mass="38498">MIAFGLFEGPAWLLAKFYDFTHNYILAVSLIAFVVMLLTAPLQLKATKGMLEMQRLQPELRKLQQEHRGDRQKLNEEMMKLYQQHKVNPLASCFPLLLQFPVFIIMFQVLHGLTEKLEGREGFPGFTPEFIGSSTELYQSLVGRTEMIDWGIDLAKTPLNAMSNSFGEGVLYGLLVIALGALYFVQQRMVAARATMSPTMSATQQKIMQYLPVVFAVFLVFYLTGLVIYYMAQAVFRIGLQWYITKRFYAGEQSLGRQAQAAGERAREMAKADGGGGGLFAQAKRDLAAAKGDAPKGNARTGRPAPAGAASKRVTPPKNKPTPSGRVTRPPSTGRSAKPGRPTPPKKSS</sequence>
<dbReference type="InterPro" id="IPR047196">
    <property type="entry name" value="YidC_ALB_C"/>
</dbReference>
<reference evidence="12" key="1">
    <citation type="submission" date="2020-05" db="EMBL/GenBank/DDBJ databases">
        <authorList>
            <person name="Chiriac C."/>
            <person name="Salcher M."/>
            <person name="Ghai R."/>
            <person name="Kavagutti S V."/>
        </authorList>
    </citation>
    <scope>NUCLEOTIDE SEQUENCE</scope>
</reference>
<keyword evidence="7 10" id="KW-0472">Membrane</keyword>
<dbReference type="PRINTS" id="PR01900">
    <property type="entry name" value="YIDCPROTEIN"/>
</dbReference>
<feature type="transmembrane region" description="Helical" evidence="10">
    <location>
        <begin position="87"/>
        <end position="110"/>
    </location>
</feature>
<accession>A0A6J6CNV4</accession>
<dbReference type="AlphaFoldDB" id="A0A6J6CNV4"/>
<gene>
    <name evidence="12" type="ORF">UFOPK1493_01136</name>
</gene>
<dbReference type="Pfam" id="PF02096">
    <property type="entry name" value="60KD_IMP"/>
    <property type="match status" value="1"/>
</dbReference>
<evidence type="ECO:0000256" key="2">
    <source>
        <dbReference type="ARBA" id="ARBA00022448"/>
    </source>
</evidence>
<dbReference type="PANTHER" id="PTHR12428:SF65">
    <property type="entry name" value="CYTOCHROME C OXIDASE ASSEMBLY PROTEIN COX18, MITOCHONDRIAL"/>
    <property type="match status" value="1"/>
</dbReference>
<proteinExistence type="predicted"/>
<dbReference type="InterPro" id="IPR001708">
    <property type="entry name" value="YidC/ALB3/OXA1/COX18"/>
</dbReference>
<keyword evidence="4 10" id="KW-0812">Transmembrane</keyword>
<dbReference type="InterPro" id="IPR028055">
    <property type="entry name" value="YidC/Oxa/ALB_C"/>
</dbReference>
<dbReference type="PANTHER" id="PTHR12428">
    <property type="entry name" value="OXA1"/>
    <property type="match status" value="1"/>
</dbReference>
<evidence type="ECO:0000256" key="4">
    <source>
        <dbReference type="ARBA" id="ARBA00022692"/>
    </source>
</evidence>
<dbReference type="GO" id="GO:0051205">
    <property type="term" value="P:protein insertion into membrane"/>
    <property type="evidence" value="ECO:0007669"/>
    <property type="project" value="TreeGrafter"/>
</dbReference>
<evidence type="ECO:0000313" key="12">
    <source>
        <dbReference type="EMBL" id="CAB4552029.1"/>
    </source>
</evidence>
<evidence type="ECO:0000256" key="1">
    <source>
        <dbReference type="ARBA" id="ARBA00004651"/>
    </source>
</evidence>
<evidence type="ECO:0000256" key="7">
    <source>
        <dbReference type="ARBA" id="ARBA00023136"/>
    </source>
</evidence>
<evidence type="ECO:0000256" key="8">
    <source>
        <dbReference type="ARBA" id="ARBA00023186"/>
    </source>
</evidence>
<keyword evidence="2" id="KW-0813">Transport</keyword>
<evidence type="ECO:0000256" key="9">
    <source>
        <dbReference type="SAM" id="MobiDB-lite"/>
    </source>
</evidence>
<feature type="transmembrane region" description="Helical" evidence="10">
    <location>
        <begin position="207"/>
        <end position="231"/>
    </location>
</feature>
<feature type="transmembrane region" description="Helical" evidence="10">
    <location>
        <begin position="169"/>
        <end position="186"/>
    </location>
</feature>
<dbReference type="GO" id="GO:0015031">
    <property type="term" value="P:protein transport"/>
    <property type="evidence" value="ECO:0007669"/>
    <property type="project" value="UniProtKB-KW"/>
</dbReference>
<keyword evidence="6 10" id="KW-1133">Transmembrane helix</keyword>
<dbReference type="NCBIfam" id="TIGR03592">
    <property type="entry name" value="yidC_oxa1_cterm"/>
    <property type="match status" value="1"/>
</dbReference>
<name>A0A6J6CNV4_9ZZZZ</name>
<evidence type="ECO:0000256" key="10">
    <source>
        <dbReference type="SAM" id="Phobius"/>
    </source>
</evidence>
<dbReference type="CDD" id="cd20070">
    <property type="entry name" value="5TM_YidC_Alb3"/>
    <property type="match status" value="1"/>
</dbReference>
<dbReference type="EMBL" id="CAEZSR010000031">
    <property type="protein sequence ID" value="CAB4552029.1"/>
    <property type="molecule type" value="Genomic_DNA"/>
</dbReference>
<comment type="subcellular location">
    <subcellularLocation>
        <location evidence="1">Cell membrane</location>
        <topology evidence="1">Multi-pass membrane protein</topology>
    </subcellularLocation>
</comment>
<feature type="compositionally biased region" description="Low complexity" evidence="9">
    <location>
        <begin position="299"/>
        <end position="310"/>
    </location>
</feature>
<protein>
    <submittedName>
        <fullName evidence="12">Unannotated protein</fullName>
    </submittedName>
</protein>
<keyword evidence="3" id="KW-1003">Cell membrane</keyword>
<keyword evidence="5" id="KW-0653">Protein transport</keyword>
<evidence type="ECO:0000256" key="3">
    <source>
        <dbReference type="ARBA" id="ARBA00022475"/>
    </source>
</evidence>
<organism evidence="12">
    <name type="scientific">freshwater metagenome</name>
    <dbReference type="NCBI Taxonomy" id="449393"/>
    <lineage>
        <taxon>unclassified sequences</taxon>
        <taxon>metagenomes</taxon>
        <taxon>ecological metagenomes</taxon>
    </lineage>
</organism>
<evidence type="ECO:0000256" key="6">
    <source>
        <dbReference type="ARBA" id="ARBA00022989"/>
    </source>
</evidence>
<feature type="transmembrane region" description="Helical" evidence="10">
    <location>
        <begin position="24"/>
        <end position="44"/>
    </location>
</feature>
<evidence type="ECO:0000256" key="5">
    <source>
        <dbReference type="ARBA" id="ARBA00022927"/>
    </source>
</evidence>
<feature type="region of interest" description="Disordered" evidence="9">
    <location>
        <begin position="290"/>
        <end position="349"/>
    </location>
</feature>
<dbReference type="GO" id="GO:0005886">
    <property type="term" value="C:plasma membrane"/>
    <property type="evidence" value="ECO:0007669"/>
    <property type="project" value="UniProtKB-SubCell"/>
</dbReference>
<keyword evidence="8" id="KW-0143">Chaperone</keyword>
<feature type="domain" description="Membrane insertase YidC/Oxa/ALB C-terminal" evidence="11">
    <location>
        <begin position="24"/>
        <end position="246"/>
    </location>
</feature>
<dbReference type="GO" id="GO:0032977">
    <property type="term" value="F:membrane insertase activity"/>
    <property type="evidence" value="ECO:0007669"/>
    <property type="project" value="InterPro"/>
</dbReference>
<evidence type="ECO:0000259" key="11">
    <source>
        <dbReference type="Pfam" id="PF02096"/>
    </source>
</evidence>